<protein>
    <recommendedName>
        <fullName evidence="1">Phosphodiester glycosidase domain-containing protein</fullName>
    </recommendedName>
</protein>
<organism evidence="2">
    <name type="scientific">bioreactor metagenome</name>
    <dbReference type="NCBI Taxonomy" id="1076179"/>
    <lineage>
        <taxon>unclassified sequences</taxon>
        <taxon>metagenomes</taxon>
        <taxon>ecological metagenomes</taxon>
    </lineage>
</organism>
<comment type="caution">
    <text evidence="2">The sequence shown here is derived from an EMBL/GenBank/DDBJ whole genome shotgun (WGS) entry which is preliminary data.</text>
</comment>
<evidence type="ECO:0000313" key="2">
    <source>
        <dbReference type="EMBL" id="MPN16403.1"/>
    </source>
</evidence>
<reference evidence="2" key="1">
    <citation type="submission" date="2019-08" db="EMBL/GenBank/DDBJ databases">
        <authorList>
            <person name="Kucharzyk K."/>
            <person name="Murdoch R.W."/>
            <person name="Higgins S."/>
            <person name="Loffler F."/>
        </authorList>
    </citation>
    <scope>NUCLEOTIDE SEQUENCE</scope>
</reference>
<proteinExistence type="predicted"/>
<evidence type="ECO:0000259" key="1">
    <source>
        <dbReference type="Pfam" id="PF09992"/>
    </source>
</evidence>
<gene>
    <name evidence="2" type="ORF">SDC9_163743</name>
</gene>
<dbReference type="InterPro" id="IPR018711">
    <property type="entry name" value="NAGPA"/>
</dbReference>
<name>A0A645FWU8_9ZZZZ</name>
<dbReference type="EMBL" id="VSSQ01063353">
    <property type="protein sequence ID" value="MPN16403.1"/>
    <property type="molecule type" value="Genomic_DNA"/>
</dbReference>
<feature type="domain" description="Phosphodiester glycosidase" evidence="1">
    <location>
        <begin position="15"/>
        <end position="118"/>
    </location>
</feature>
<dbReference type="Pfam" id="PF09992">
    <property type="entry name" value="NAGPA"/>
    <property type="match status" value="1"/>
</dbReference>
<accession>A0A645FWU8</accession>
<dbReference type="AlphaFoldDB" id="A0A645FWU8"/>
<sequence length="140" mass="15213">MEMRTPGQMTAQAYVDMGAQDVLAFGPILLHGGVKDDRLDMSFTHREPRSALGVVEPGHFIGIMVEGRNDRSGGAPLRFVADRLLEAGCMEAFTLDGGQTAAMIFLGEYVMDPGTYNGFHKVRRQQDIVGIGTSQRVADP</sequence>